<sequence length="256" mass="28483">MIRFEQVSKALGGRPVLDAVDFRIERGETAVIVGRSGAGKSVMLKHMVRLLTPDEGRVRIGEDEISAAPDRELERIRERFGMLFQGAALLQWMSVYDNVALPLRERTGAREAEIDGRVREALDLVGLGDDTEKMPADLSGGMRKRVGLARAIVRKPEIVLYDEPTSGLDPVTSRLIDGLIADMRAKVGVTNVVVTHDLHSALSIGTRIVMLHEGRIVEHAAPDGFIRSEHPEVRRFLESQHIRAEDPWLKEKISET</sequence>
<dbReference type="InterPro" id="IPR003439">
    <property type="entry name" value="ABC_transporter-like_ATP-bd"/>
</dbReference>
<reference evidence="6" key="1">
    <citation type="submission" date="2015-02" db="EMBL/GenBank/DDBJ databases">
        <title>Description and complete genome sequence of the first cultured representative of the subdivision 5 of the Verrucomicrobia phylum.</title>
        <authorList>
            <person name="Spring S."/>
            <person name="Bunk B."/>
            <person name="Sproer C."/>
            <person name="Klenk H.-P."/>
        </authorList>
    </citation>
    <scope>NUCLEOTIDE SEQUENCE [LARGE SCALE GENOMIC DNA]</scope>
    <source>
        <strain evidence="6">L21-Fru-AB</strain>
    </source>
</reference>
<keyword evidence="6" id="KW-1185">Reference proteome</keyword>
<dbReference type="EMBL" id="CP010904">
    <property type="protein sequence ID" value="AKJ64009.1"/>
    <property type="molecule type" value="Genomic_DNA"/>
</dbReference>
<keyword evidence="1" id="KW-0813">Transport</keyword>
<dbReference type="InterPro" id="IPR017871">
    <property type="entry name" value="ABC_transporter-like_CS"/>
</dbReference>
<dbReference type="PROSITE" id="PS50893">
    <property type="entry name" value="ABC_TRANSPORTER_2"/>
    <property type="match status" value="1"/>
</dbReference>
<gene>
    <name evidence="5" type="ORF">L21SP4_00741</name>
</gene>
<dbReference type="PANTHER" id="PTHR43023:SF6">
    <property type="entry name" value="INTERMEMBRANE PHOSPHOLIPID TRANSPORT SYSTEM ATP-BINDING PROTEIN MLAF"/>
    <property type="match status" value="1"/>
</dbReference>
<keyword evidence="2" id="KW-0547">Nucleotide-binding</keyword>
<dbReference type="KEGG" id="vbl:L21SP4_00741"/>
<dbReference type="AlphaFoldDB" id="A0A0G3EIN6"/>
<dbReference type="OrthoDB" id="9804199at2"/>
<accession>A0A0G3EIN6</accession>
<dbReference type="Gene3D" id="3.40.50.300">
    <property type="entry name" value="P-loop containing nucleotide triphosphate hydrolases"/>
    <property type="match status" value="1"/>
</dbReference>
<evidence type="ECO:0000256" key="1">
    <source>
        <dbReference type="ARBA" id="ARBA00022448"/>
    </source>
</evidence>
<evidence type="ECO:0000256" key="2">
    <source>
        <dbReference type="ARBA" id="ARBA00022741"/>
    </source>
</evidence>
<evidence type="ECO:0000313" key="6">
    <source>
        <dbReference type="Proteomes" id="UP000035268"/>
    </source>
</evidence>
<proteinExistence type="predicted"/>
<dbReference type="Proteomes" id="UP000035268">
    <property type="component" value="Chromosome"/>
</dbReference>
<dbReference type="PANTHER" id="PTHR43023">
    <property type="entry name" value="PROTEIN TRIGALACTOSYLDIACYLGLYCEROL 3, CHLOROPLASTIC"/>
    <property type="match status" value="1"/>
</dbReference>
<dbReference type="InterPro" id="IPR027417">
    <property type="entry name" value="P-loop_NTPase"/>
</dbReference>
<feature type="domain" description="ABC transporter" evidence="4">
    <location>
        <begin position="2"/>
        <end position="238"/>
    </location>
</feature>
<name>A0A0G3EIN6_9BACT</name>
<evidence type="ECO:0000313" key="5">
    <source>
        <dbReference type="EMBL" id="AKJ64009.1"/>
    </source>
</evidence>
<dbReference type="PROSITE" id="PS00211">
    <property type="entry name" value="ABC_TRANSPORTER_1"/>
    <property type="match status" value="1"/>
</dbReference>
<dbReference type="PATRIC" id="fig|1609981.3.peg.773"/>
<dbReference type="Pfam" id="PF00005">
    <property type="entry name" value="ABC_tran"/>
    <property type="match status" value="1"/>
</dbReference>
<dbReference type="SMART" id="SM00382">
    <property type="entry name" value="AAA"/>
    <property type="match status" value="1"/>
</dbReference>
<evidence type="ECO:0000259" key="4">
    <source>
        <dbReference type="PROSITE" id="PS50893"/>
    </source>
</evidence>
<dbReference type="GO" id="GO:0005524">
    <property type="term" value="F:ATP binding"/>
    <property type="evidence" value="ECO:0007669"/>
    <property type="project" value="UniProtKB-KW"/>
</dbReference>
<reference evidence="5 6" key="2">
    <citation type="journal article" date="2016" name="ISME J.">
        <title>Characterization of the first cultured representative of Verrucomicrobia subdivision 5 indicates the proposal of a novel phylum.</title>
        <authorList>
            <person name="Spring S."/>
            <person name="Bunk B."/>
            <person name="Sproer C."/>
            <person name="Schumann P."/>
            <person name="Rohde M."/>
            <person name="Tindall B.J."/>
            <person name="Klenk H.P."/>
        </authorList>
    </citation>
    <scope>NUCLEOTIDE SEQUENCE [LARGE SCALE GENOMIC DNA]</scope>
    <source>
        <strain evidence="5 6">L21-Fru-AB</strain>
    </source>
</reference>
<dbReference type="InterPro" id="IPR003593">
    <property type="entry name" value="AAA+_ATPase"/>
</dbReference>
<dbReference type="RefSeq" id="WP_052881377.1">
    <property type="nucleotide sequence ID" value="NZ_CP010904.1"/>
</dbReference>
<organism evidence="5 6">
    <name type="scientific">Kiritimatiella glycovorans</name>
    <dbReference type="NCBI Taxonomy" id="1307763"/>
    <lineage>
        <taxon>Bacteria</taxon>
        <taxon>Pseudomonadati</taxon>
        <taxon>Kiritimatiellota</taxon>
        <taxon>Kiritimatiellia</taxon>
        <taxon>Kiritimatiellales</taxon>
        <taxon>Kiritimatiellaceae</taxon>
        <taxon>Kiritimatiella</taxon>
    </lineage>
</organism>
<protein>
    <submittedName>
        <fullName evidence="5">ABC transporter related-protein</fullName>
    </submittedName>
</protein>
<evidence type="ECO:0000256" key="3">
    <source>
        <dbReference type="ARBA" id="ARBA00022840"/>
    </source>
</evidence>
<dbReference type="SUPFAM" id="SSF52540">
    <property type="entry name" value="P-loop containing nucleoside triphosphate hydrolases"/>
    <property type="match status" value="1"/>
</dbReference>
<keyword evidence="3" id="KW-0067">ATP-binding</keyword>
<dbReference type="STRING" id="1307763.L21SP4_00741"/>
<dbReference type="GO" id="GO:0016887">
    <property type="term" value="F:ATP hydrolysis activity"/>
    <property type="evidence" value="ECO:0007669"/>
    <property type="project" value="InterPro"/>
</dbReference>